<dbReference type="EMBL" id="JABZRD010000030">
    <property type="protein sequence ID" value="MBF1283078.1"/>
    <property type="molecule type" value="Genomic_DNA"/>
</dbReference>
<dbReference type="Gene3D" id="1.10.3210.10">
    <property type="entry name" value="Hypothetical protein af1432"/>
    <property type="match status" value="1"/>
</dbReference>
<dbReference type="Pfam" id="PF01966">
    <property type="entry name" value="HD"/>
    <property type="match status" value="1"/>
</dbReference>
<protein>
    <submittedName>
        <fullName evidence="2">HD domain-containing protein</fullName>
    </submittedName>
</protein>
<evidence type="ECO:0000313" key="2">
    <source>
        <dbReference type="EMBL" id="MBF1283078.1"/>
    </source>
</evidence>
<feature type="domain" description="HD" evidence="1">
    <location>
        <begin position="37"/>
        <end position="143"/>
    </location>
</feature>
<dbReference type="CDD" id="cd00077">
    <property type="entry name" value="HDc"/>
    <property type="match status" value="1"/>
</dbReference>
<organism evidence="2 3">
    <name type="scientific">Oribacterium parvum</name>
    <dbReference type="NCBI Taxonomy" id="1501329"/>
    <lineage>
        <taxon>Bacteria</taxon>
        <taxon>Bacillati</taxon>
        <taxon>Bacillota</taxon>
        <taxon>Clostridia</taxon>
        <taxon>Lachnospirales</taxon>
        <taxon>Lachnospiraceae</taxon>
        <taxon>Oribacterium</taxon>
    </lineage>
</organism>
<dbReference type="InterPro" id="IPR003607">
    <property type="entry name" value="HD/PDEase_dom"/>
</dbReference>
<reference evidence="2" key="1">
    <citation type="submission" date="2020-04" db="EMBL/GenBank/DDBJ databases">
        <title>Deep metagenomics examines the oral microbiome during advanced dental caries in children, revealing novel taxa and co-occurrences with host molecules.</title>
        <authorList>
            <person name="Baker J.L."/>
            <person name="Morton J.T."/>
            <person name="Dinis M."/>
            <person name="Alvarez R."/>
            <person name="Tran N.C."/>
            <person name="Knight R."/>
            <person name="Edlund A."/>
        </authorList>
    </citation>
    <scope>NUCLEOTIDE SEQUENCE</scope>
    <source>
        <strain evidence="2">JCVI_24_bin.2</strain>
    </source>
</reference>
<dbReference type="InterPro" id="IPR006675">
    <property type="entry name" value="HDIG_dom"/>
</dbReference>
<dbReference type="AlphaFoldDB" id="A0A930DQL6"/>
<dbReference type="InterPro" id="IPR006674">
    <property type="entry name" value="HD_domain"/>
</dbReference>
<sequence>MKVKREQLEFLKKFRYIVENEEYRKLKNVPRHGSTNTYAHSVRVAMMAYRLAKKWNMDAESAGKIGLLHDFCMIDYHKDDGTSHDGRWYCFYHGEDAVENAEKQNFYLNHVEKRAILTHMFPLSTRVPNSKLAYLLTLSDKTVALQESLQNIAIAFAHLRYHTIVKQRRAMQFLRTMLSFS</sequence>
<dbReference type="SUPFAM" id="SSF109604">
    <property type="entry name" value="HD-domain/PDEase-like"/>
    <property type="match status" value="1"/>
</dbReference>
<evidence type="ECO:0000313" key="3">
    <source>
        <dbReference type="Proteomes" id="UP000709351"/>
    </source>
</evidence>
<dbReference type="Proteomes" id="UP000709351">
    <property type="component" value="Unassembled WGS sequence"/>
</dbReference>
<proteinExistence type="predicted"/>
<comment type="caution">
    <text evidence="2">The sequence shown here is derived from an EMBL/GenBank/DDBJ whole genome shotgun (WGS) entry which is preliminary data.</text>
</comment>
<accession>A0A930DQL6</accession>
<dbReference type="NCBIfam" id="TIGR00277">
    <property type="entry name" value="HDIG"/>
    <property type="match status" value="1"/>
</dbReference>
<evidence type="ECO:0000259" key="1">
    <source>
        <dbReference type="Pfam" id="PF01966"/>
    </source>
</evidence>
<name>A0A930DQL6_9FIRM</name>
<gene>
    <name evidence="2" type="ORF">HXM93_00890</name>
</gene>